<dbReference type="PANTHER" id="PTHR22950">
    <property type="entry name" value="AMINO ACID TRANSPORTER"/>
    <property type="match status" value="1"/>
</dbReference>
<feature type="domain" description="Amino acid transporter transmembrane" evidence="6">
    <location>
        <begin position="38"/>
        <end position="427"/>
    </location>
</feature>
<evidence type="ECO:0000259" key="6">
    <source>
        <dbReference type="Pfam" id="PF01490"/>
    </source>
</evidence>
<sequence length="442" mass="50501">MAEKMLKTKENVERINESLSENVQTYDSFSTQQDELKISDFSAFIHIMKVSVTAGILFMPNTFRKTGYVMSVICALLIGVIYMHNSVILVQCSQILCRHHRLPNLDLAQTVEVSFLTGPKNTRWCARGFAIFTNIIICFIQYSEVVIYILYVASSFQQVIEYYGNIVMDIRIYVLIFFPIYCCLILVPNFKYLVPFSIFGTIFFIVGITISLTYFLEDFPSLKRLDAFTNVRSVPMFLTIFLYALHNITILLPLENIMHNPTNLPRLIIISTLFNTIIYIIFGFLGYNKYKDTCDTVIKNLPLDEVLAEMVKIGISMSILFSIGINYIIPVQIIWPIIMHFTGVNYRYEILFRLVGIALLTIMAVAIPRMIPLTGLLAALGMTSTILFIPILIEINTKWQEATYSLYIKNGFLFIIFLLVLIFGSIESLSTIIENTDAIISC</sequence>
<feature type="transmembrane region" description="Helical" evidence="5">
    <location>
        <begin position="407"/>
        <end position="426"/>
    </location>
</feature>
<proteinExistence type="predicted"/>
<evidence type="ECO:0000256" key="5">
    <source>
        <dbReference type="SAM" id="Phobius"/>
    </source>
</evidence>
<dbReference type="Proteomes" id="UP000617340">
    <property type="component" value="Unassembled WGS sequence"/>
</dbReference>
<feature type="transmembrane region" description="Helical" evidence="5">
    <location>
        <begin position="129"/>
        <end position="150"/>
    </location>
</feature>
<name>A0A834JVK6_VESGE</name>
<evidence type="ECO:0000313" key="7">
    <source>
        <dbReference type="EMBL" id="KAF7395458.1"/>
    </source>
</evidence>
<dbReference type="AlphaFoldDB" id="A0A834JVK6"/>
<accession>A0A834JVK6</accession>
<feature type="transmembrane region" description="Helical" evidence="5">
    <location>
        <begin position="266"/>
        <end position="287"/>
    </location>
</feature>
<organism evidence="7 8">
    <name type="scientific">Vespula germanica</name>
    <name type="common">German yellow jacket</name>
    <name type="synonym">Paravespula germanica</name>
    <dbReference type="NCBI Taxonomy" id="30212"/>
    <lineage>
        <taxon>Eukaryota</taxon>
        <taxon>Metazoa</taxon>
        <taxon>Ecdysozoa</taxon>
        <taxon>Arthropoda</taxon>
        <taxon>Hexapoda</taxon>
        <taxon>Insecta</taxon>
        <taxon>Pterygota</taxon>
        <taxon>Neoptera</taxon>
        <taxon>Endopterygota</taxon>
        <taxon>Hymenoptera</taxon>
        <taxon>Apocrita</taxon>
        <taxon>Aculeata</taxon>
        <taxon>Vespoidea</taxon>
        <taxon>Vespidae</taxon>
        <taxon>Vespinae</taxon>
        <taxon>Vespula</taxon>
    </lineage>
</organism>
<dbReference type="InterPro" id="IPR013057">
    <property type="entry name" value="AA_transpt_TM"/>
</dbReference>
<keyword evidence="8" id="KW-1185">Reference proteome</keyword>
<evidence type="ECO:0000256" key="4">
    <source>
        <dbReference type="ARBA" id="ARBA00023136"/>
    </source>
</evidence>
<reference evidence="7" key="1">
    <citation type="journal article" date="2020" name="G3 (Bethesda)">
        <title>High-Quality Assemblies for Three Invasive Social Wasps from the &lt;i&gt;Vespula&lt;/i&gt; Genus.</title>
        <authorList>
            <person name="Harrop T.W.R."/>
            <person name="Guhlin J."/>
            <person name="McLaughlin G.M."/>
            <person name="Permina E."/>
            <person name="Stockwell P."/>
            <person name="Gilligan J."/>
            <person name="Le Lec M.F."/>
            <person name="Gruber M.A.M."/>
            <person name="Quinn O."/>
            <person name="Lovegrove M."/>
            <person name="Duncan E.J."/>
            <person name="Remnant E.J."/>
            <person name="Van Eeckhoven J."/>
            <person name="Graham B."/>
            <person name="Knapp R.A."/>
            <person name="Langford K.W."/>
            <person name="Kronenberg Z."/>
            <person name="Press M.O."/>
            <person name="Eacker S.M."/>
            <person name="Wilson-Rankin E.E."/>
            <person name="Purcell J."/>
            <person name="Lester P.J."/>
            <person name="Dearden P.K."/>
        </authorList>
    </citation>
    <scope>NUCLEOTIDE SEQUENCE</scope>
    <source>
        <strain evidence="7">Linc-1</strain>
    </source>
</reference>
<feature type="transmembrane region" description="Helical" evidence="5">
    <location>
        <begin position="373"/>
        <end position="395"/>
    </location>
</feature>
<feature type="transmembrane region" description="Helical" evidence="5">
    <location>
        <begin position="194"/>
        <end position="216"/>
    </location>
</feature>
<feature type="transmembrane region" description="Helical" evidence="5">
    <location>
        <begin position="66"/>
        <end position="90"/>
    </location>
</feature>
<feature type="transmembrane region" description="Helical" evidence="5">
    <location>
        <begin position="170"/>
        <end position="187"/>
    </location>
</feature>
<dbReference type="GO" id="GO:0015179">
    <property type="term" value="F:L-amino acid transmembrane transporter activity"/>
    <property type="evidence" value="ECO:0007669"/>
    <property type="project" value="TreeGrafter"/>
</dbReference>
<gene>
    <name evidence="7" type="ORF">HZH68_009508</name>
</gene>
<keyword evidence="4 5" id="KW-0472">Membrane</keyword>
<feature type="transmembrane region" description="Helical" evidence="5">
    <location>
        <begin position="350"/>
        <end position="367"/>
    </location>
</feature>
<evidence type="ECO:0000256" key="3">
    <source>
        <dbReference type="ARBA" id="ARBA00022989"/>
    </source>
</evidence>
<keyword evidence="2 5" id="KW-0812">Transmembrane</keyword>
<comment type="subcellular location">
    <subcellularLocation>
        <location evidence="1">Membrane</location>
        <topology evidence="1">Multi-pass membrane protein</topology>
    </subcellularLocation>
</comment>
<dbReference type="PANTHER" id="PTHR22950:SF349">
    <property type="entry name" value="AMINO ACID TRANSPORTER TRANSMEMBRANE DOMAIN-CONTAINING PROTEIN"/>
    <property type="match status" value="1"/>
</dbReference>
<keyword evidence="3 5" id="KW-1133">Transmembrane helix</keyword>
<dbReference type="GO" id="GO:0005774">
    <property type="term" value="C:vacuolar membrane"/>
    <property type="evidence" value="ECO:0007669"/>
    <property type="project" value="TreeGrafter"/>
</dbReference>
<dbReference type="Pfam" id="PF01490">
    <property type="entry name" value="Aa_trans"/>
    <property type="match status" value="1"/>
</dbReference>
<protein>
    <recommendedName>
        <fullName evidence="6">Amino acid transporter transmembrane domain-containing protein</fullName>
    </recommendedName>
</protein>
<evidence type="ECO:0000256" key="2">
    <source>
        <dbReference type="ARBA" id="ARBA00022692"/>
    </source>
</evidence>
<evidence type="ECO:0000313" key="8">
    <source>
        <dbReference type="Proteomes" id="UP000617340"/>
    </source>
</evidence>
<dbReference type="EMBL" id="JACSDZ010000009">
    <property type="protein sequence ID" value="KAF7395458.1"/>
    <property type="molecule type" value="Genomic_DNA"/>
</dbReference>
<feature type="transmembrane region" description="Helical" evidence="5">
    <location>
        <begin position="41"/>
        <end position="60"/>
    </location>
</feature>
<feature type="transmembrane region" description="Helical" evidence="5">
    <location>
        <begin position="236"/>
        <end position="254"/>
    </location>
</feature>
<feature type="transmembrane region" description="Helical" evidence="5">
    <location>
        <begin position="307"/>
        <end position="329"/>
    </location>
</feature>
<evidence type="ECO:0000256" key="1">
    <source>
        <dbReference type="ARBA" id="ARBA00004141"/>
    </source>
</evidence>
<comment type="caution">
    <text evidence="7">The sequence shown here is derived from an EMBL/GenBank/DDBJ whole genome shotgun (WGS) entry which is preliminary data.</text>
</comment>